<keyword evidence="2" id="KW-0547">Nucleotide-binding</keyword>
<proteinExistence type="inferred from homology"/>
<organism evidence="6 7">
    <name type="scientific">Oligosphaera ethanolica</name>
    <dbReference type="NCBI Taxonomy" id="760260"/>
    <lineage>
        <taxon>Bacteria</taxon>
        <taxon>Pseudomonadati</taxon>
        <taxon>Lentisphaerota</taxon>
        <taxon>Oligosphaeria</taxon>
        <taxon>Oligosphaerales</taxon>
        <taxon>Oligosphaeraceae</taxon>
        <taxon>Oligosphaera</taxon>
    </lineage>
</organism>
<dbReference type="EMBL" id="JAUSVL010000001">
    <property type="protein sequence ID" value="MDQ0287960.1"/>
    <property type="molecule type" value="Genomic_DNA"/>
</dbReference>
<reference evidence="6" key="1">
    <citation type="submission" date="2023-07" db="EMBL/GenBank/DDBJ databases">
        <title>Genomic Encyclopedia of Type Strains, Phase IV (KMG-IV): sequencing the most valuable type-strain genomes for metagenomic binning, comparative biology and taxonomic classification.</title>
        <authorList>
            <person name="Goeker M."/>
        </authorList>
    </citation>
    <scope>NUCLEOTIDE SEQUENCE</scope>
    <source>
        <strain evidence="6">DSM 24202</strain>
    </source>
</reference>
<evidence type="ECO:0000313" key="7">
    <source>
        <dbReference type="Proteomes" id="UP001238163"/>
    </source>
</evidence>
<dbReference type="InterPro" id="IPR003714">
    <property type="entry name" value="PhoH"/>
</dbReference>
<dbReference type="Gene3D" id="3.40.50.300">
    <property type="entry name" value="P-loop containing nucleotide triphosphate hydrolases"/>
    <property type="match status" value="1"/>
</dbReference>
<sequence>MPETYILDTNVFLFDPQALEHFPGSQLLIPLEVVEEIDHFKHDSTETGHNARQVAHLIDRMRGKGSLRDGVRLANGSTLRIVADESAVVTGGDGQAAAAILRLGKQFQEAGLAPVIITQNVNLRVKADALGLDARDYEQAPARDTNTLRGWQVMEMDVAQLEMLRSGQPLRQFQGVLQPNEYVYAKLKGQAKVACCARYYAENNELWPLADTTRVVCGIRSLNVEQTFTLDALLDESIKLVTLAGKAGTGKTLLAMAAGLQQIFADNRYQRLLVFRPTMPVSRDLGYLPGDLSEKMRPWMQPVFDALDFIRSQDKKCPARTLPNDVMSCPEISVEPLTYIRGRSIPNQYIIIDEAQNLTPLEVKTVITRVGAGSKIILTGDPEQIDNPYVNAYSNGLTRLVDKFLASPLSAHVTLMRGERSELAETAAMLL</sequence>
<gene>
    <name evidence="6" type="ORF">J3R75_000067</name>
</gene>
<dbReference type="PANTHER" id="PTHR30473:SF2">
    <property type="entry name" value="PIN DOMAIN-CONTAINING PROTEIN"/>
    <property type="match status" value="1"/>
</dbReference>
<dbReference type="SUPFAM" id="SSF88723">
    <property type="entry name" value="PIN domain-like"/>
    <property type="match status" value="1"/>
</dbReference>
<evidence type="ECO:0000256" key="2">
    <source>
        <dbReference type="ARBA" id="ARBA00022741"/>
    </source>
</evidence>
<dbReference type="RefSeq" id="WP_307259123.1">
    <property type="nucleotide sequence ID" value="NZ_JAUSVL010000001.1"/>
</dbReference>
<dbReference type="Pfam" id="PF13638">
    <property type="entry name" value="PIN_4"/>
    <property type="match status" value="1"/>
</dbReference>
<dbReference type="SMART" id="SM00670">
    <property type="entry name" value="PINc"/>
    <property type="match status" value="1"/>
</dbReference>
<dbReference type="InterPro" id="IPR002716">
    <property type="entry name" value="PIN_dom"/>
</dbReference>
<comment type="similarity">
    <text evidence="4">In the N-terminal section; belongs to the PINc/VapC protein family.</text>
</comment>
<dbReference type="InterPro" id="IPR029060">
    <property type="entry name" value="PIN-like_dom_sf"/>
</dbReference>
<dbReference type="InterPro" id="IPR027417">
    <property type="entry name" value="P-loop_NTPase"/>
</dbReference>
<dbReference type="PANTHER" id="PTHR30473">
    <property type="entry name" value="PROTEIN PHOH"/>
    <property type="match status" value="1"/>
</dbReference>
<name>A0AAE3VCI7_9BACT</name>
<dbReference type="Pfam" id="PF02562">
    <property type="entry name" value="PhoH"/>
    <property type="match status" value="1"/>
</dbReference>
<dbReference type="CDD" id="cd09883">
    <property type="entry name" value="PIN_VapC_PhoHL-ATPase"/>
    <property type="match status" value="1"/>
</dbReference>
<comment type="caution">
    <text evidence="6">The sequence shown here is derived from an EMBL/GenBank/DDBJ whole genome shotgun (WGS) entry which is preliminary data.</text>
</comment>
<evidence type="ECO:0000256" key="3">
    <source>
        <dbReference type="ARBA" id="ARBA00022840"/>
    </source>
</evidence>
<keyword evidence="3" id="KW-0067">ATP-binding</keyword>
<dbReference type="FunFam" id="3.40.50.300:FF:000013">
    <property type="entry name" value="PhoH family ATPase"/>
    <property type="match status" value="1"/>
</dbReference>
<accession>A0AAE3VCI7</accession>
<protein>
    <submittedName>
        <fullName evidence="6">PhoH-like ATPase</fullName>
    </submittedName>
</protein>
<evidence type="ECO:0000313" key="6">
    <source>
        <dbReference type="EMBL" id="MDQ0287960.1"/>
    </source>
</evidence>
<dbReference type="InterPro" id="IPR051451">
    <property type="entry name" value="PhoH2-like"/>
</dbReference>
<comment type="similarity">
    <text evidence="1">Belongs to the PhoH family.</text>
</comment>
<dbReference type="GO" id="GO:0005829">
    <property type="term" value="C:cytosol"/>
    <property type="evidence" value="ECO:0007669"/>
    <property type="project" value="TreeGrafter"/>
</dbReference>
<feature type="domain" description="PIN" evidence="5">
    <location>
        <begin position="3"/>
        <end position="125"/>
    </location>
</feature>
<dbReference type="AlphaFoldDB" id="A0AAE3VCI7"/>
<keyword evidence="7" id="KW-1185">Reference proteome</keyword>
<dbReference type="GO" id="GO:0005524">
    <property type="term" value="F:ATP binding"/>
    <property type="evidence" value="ECO:0007669"/>
    <property type="project" value="UniProtKB-KW"/>
</dbReference>
<dbReference type="Proteomes" id="UP001238163">
    <property type="component" value="Unassembled WGS sequence"/>
</dbReference>
<dbReference type="SUPFAM" id="SSF52540">
    <property type="entry name" value="P-loop containing nucleoside triphosphate hydrolases"/>
    <property type="match status" value="1"/>
</dbReference>
<dbReference type="Gene3D" id="3.40.50.1010">
    <property type="entry name" value="5'-nuclease"/>
    <property type="match status" value="1"/>
</dbReference>
<evidence type="ECO:0000259" key="5">
    <source>
        <dbReference type="SMART" id="SM00670"/>
    </source>
</evidence>
<evidence type="ECO:0000256" key="4">
    <source>
        <dbReference type="ARBA" id="ARBA00046345"/>
    </source>
</evidence>
<evidence type="ECO:0000256" key="1">
    <source>
        <dbReference type="ARBA" id="ARBA00010393"/>
    </source>
</evidence>